<protein>
    <submittedName>
        <fullName evidence="1">Uncharacterized protein</fullName>
    </submittedName>
</protein>
<reference evidence="1 2" key="1">
    <citation type="submission" date="2020-02" db="EMBL/GenBank/DDBJ databases">
        <title>Acidophilic actinobacteria isolated from forest soil.</title>
        <authorList>
            <person name="Golinska P."/>
        </authorList>
    </citation>
    <scope>NUCLEOTIDE SEQUENCE [LARGE SCALE GENOMIC DNA]</scope>
    <source>
        <strain evidence="1 2">NL8</strain>
    </source>
</reference>
<proteinExistence type="predicted"/>
<evidence type="ECO:0000313" key="2">
    <source>
        <dbReference type="Proteomes" id="UP000730482"/>
    </source>
</evidence>
<evidence type="ECO:0000313" key="1">
    <source>
        <dbReference type="EMBL" id="MBS2550501.1"/>
    </source>
</evidence>
<name>A0ABS5KWS2_9ACTN</name>
<dbReference type="Proteomes" id="UP000730482">
    <property type="component" value="Unassembled WGS sequence"/>
</dbReference>
<sequence>MSAIRTFDLLAKLPDDAPRAAGFAQRTARAMTHNPHPLPGERTATIGSARFTFDDTTGMWCLDLLFKMRHRTGKYRNHRLVLSAGGRGVEPTARLDGRDFDVYGALHPRVNKVPTSQYPSVLAKRIVSAAESYAVRIGK</sequence>
<gene>
    <name evidence="1" type="ORF">KGQ19_26880</name>
</gene>
<dbReference type="RefSeq" id="WP_212013407.1">
    <property type="nucleotide sequence ID" value="NZ_JAAFYZ010000104.1"/>
</dbReference>
<keyword evidence="2" id="KW-1185">Reference proteome</keyword>
<comment type="caution">
    <text evidence="1">The sequence shown here is derived from an EMBL/GenBank/DDBJ whole genome shotgun (WGS) entry which is preliminary data.</text>
</comment>
<dbReference type="EMBL" id="JAAFYZ010000104">
    <property type="protein sequence ID" value="MBS2550501.1"/>
    <property type="molecule type" value="Genomic_DNA"/>
</dbReference>
<accession>A0ABS5KWS2</accession>
<organism evidence="1 2">
    <name type="scientific">Catenulispora pinistramenti</name>
    <dbReference type="NCBI Taxonomy" id="2705254"/>
    <lineage>
        <taxon>Bacteria</taxon>
        <taxon>Bacillati</taxon>
        <taxon>Actinomycetota</taxon>
        <taxon>Actinomycetes</taxon>
        <taxon>Catenulisporales</taxon>
        <taxon>Catenulisporaceae</taxon>
        <taxon>Catenulispora</taxon>
    </lineage>
</organism>